<evidence type="ECO:0000313" key="2">
    <source>
        <dbReference type="Proteomes" id="UP000515211"/>
    </source>
</evidence>
<dbReference type="Pfam" id="PF07727">
    <property type="entry name" value="RVT_2"/>
    <property type="match status" value="1"/>
</dbReference>
<evidence type="ECO:0000313" key="3">
    <source>
        <dbReference type="RefSeq" id="XP_052113169.1"/>
    </source>
</evidence>
<gene>
    <name evidence="3" type="primary">LOC107472828</name>
</gene>
<protein>
    <submittedName>
        <fullName evidence="3">Retrovirus-related Pol polyprotein from transposon RE1</fullName>
    </submittedName>
</protein>
<evidence type="ECO:0000259" key="1">
    <source>
        <dbReference type="Pfam" id="PF07727"/>
    </source>
</evidence>
<dbReference type="GeneID" id="107472828"/>
<proteinExistence type="predicted"/>
<dbReference type="PANTHER" id="PTHR11439:SF498">
    <property type="entry name" value="DNAK FAMILY PROTEIN"/>
    <property type="match status" value="1"/>
</dbReference>
<dbReference type="KEGG" id="adu:107472828"/>
<feature type="domain" description="Reverse transcriptase Ty1/copia-type" evidence="1">
    <location>
        <begin position="352"/>
        <end position="592"/>
    </location>
</feature>
<dbReference type="AlphaFoldDB" id="A0A9C6TM67"/>
<organism evidence="2 3">
    <name type="scientific">Arachis duranensis</name>
    <name type="common">Wild peanut</name>
    <dbReference type="NCBI Taxonomy" id="130453"/>
    <lineage>
        <taxon>Eukaryota</taxon>
        <taxon>Viridiplantae</taxon>
        <taxon>Streptophyta</taxon>
        <taxon>Embryophyta</taxon>
        <taxon>Tracheophyta</taxon>
        <taxon>Spermatophyta</taxon>
        <taxon>Magnoliopsida</taxon>
        <taxon>eudicotyledons</taxon>
        <taxon>Gunneridae</taxon>
        <taxon>Pentapetalae</taxon>
        <taxon>rosids</taxon>
        <taxon>fabids</taxon>
        <taxon>Fabales</taxon>
        <taxon>Fabaceae</taxon>
        <taxon>Papilionoideae</taxon>
        <taxon>50 kb inversion clade</taxon>
        <taxon>dalbergioids sensu lato</taxon>
        <taxon>Dalbergieae</taxon>
        <taxon>Pterocarpus clade</taxon>
        <taxon>Arachis</taxon>
    </lineage>
</organism>
<dbReference type="InterPro" id="IPR013103">
    <property type="entry name" value="RVT_2"/>
</dbReference>
<reference evidence="2" key="1">
    <citation type="journal article" date="2016" name="Nat. Genet.">
        <title>The genome sequences of Arachis duranensis and Arachis ipaensis, the diploid ancestors of cultivated peanut.</title>
        <authorList>
            <person name="Bertioli D.J."/>
            <person name="Cannon S.B."/>
            <person name="Froenicke L."/>
            <person name="Huang G."/>
            <person name="Farmer A.D."/>
            <person name="Cannon E.K."/>
            <person name="Liu X."/>
            <person name="Gao D."/>
            <person name="Clevenger J."/>
            <person name="Dash S."/>
            <person name="Ren L."/>
            <person name="Moretzsohn M.C."/>
            <person name="Shirasawa K."/>
            <person name="Huang W."/>
            <person name="Vidigal B."/>
            <person name="Abernathy B."/>
            <person name="Chu Y."/>
            <person name="Niederhuth C.E."/>
            <person name="Umale P."/>
            <person name="Araujo A.C."/>
            <person name="Kozik A."/>
            <person name="Kim K.D."/>
            <person name="Burow M.D."/>
            <person name="Varshney R.K."/>
            <person name="Wang X."/>
            <person name="Zhang X."/>
            <person name="Barkley N."/>
            <person name="Guimaraes P.M."/>
            <person name="Isobe S."/>
            <person name="Guo B."/>
            <person name="Liao B."/>
            <person name="Stalker H.T."/>
            <person name="Schmitz R.J."/>
            <person name="Scheffler B.E."/>
            <person name="Leal-Bertioli S.C."/>
            <person name="Xun X."/>
            <person name="Jackson S.A."/>
            <person name="Michelmore R."/>
            <person name="Ozias-Akins P."/>
        </authorList>
    </citation>
    <scope>NUCLEOTIDE SEQUENCE [LARGE SCALE GENOMIC DNA]</scope>
    <source>
        <strain evidence="2">cv. V14167</strain>
    </source>
</reference>
<accession>A0A9C6TM67</accession>
<dbReference type="PANTHER" id="PTHR11439">
    <property type="entry name" value="GAG-POL-RELATED RETROTRANSPOSON"/>
    <property type="match status" value="1"/>
</dbReference>
<name>A0A9C6TM67_ARADU</name>
<sequence>MTTEQKIDEVNSNELAMNQEEVSETASIALTVNQRQALMSLLKEQCAQQHSHGANQGQKSSNPVSGQAKIHFLQFSARILSLVRPKSALWVIDTGATDHVSFDLTDFKTYQRVKPLVVKLPDGSFTTSSIDQATLRTIGVAKCADGLYTMHNPTTHSDSSKSAALTLHSSNNSLGQNNKHLDVVSISDAHLWHLHDSTYTSTIGAGCRTNNLQFQDLDPFTSCTYHSPASPHSSNATSLDIPISLENNAQNLGTHVSADIIPIASTRPIRNRKPPSYLQDYHCMLATASLAPPSTQRYPISNFLSYNKLNFNYKSFCLAVSSNPDPRTYEEAVAHHCWREAIQSELEALKLNNTWRVCKLPIGKRAIGCKWVFRTKFHADGSIERRKARLVAKGFTQIEGVDFIDTFSPVVQMTTLRLLLAVAAAKKWHLKQLDVNTAFLHGDLNEDVYMKIPPGLDEQQGMVCKLQKSLYGLRQASRQWNLKLTATLITSGYKKSVSDHSLFTKITASGITIILVYVDDLVLTGDDISEINRIKGILHDKFKIKDIGDLKFFLGMEVARSTKGIHLCQRKYALDVLEDFGFLDCKPVSTPMDYHAKLSSENGTLLSDFTNYRQLVGRLMYLANTRPDISYVMGRLSQFIDCPTTAHLEAAFRVLRYLKGCPTLGLFFPSDSDFSKSKKQSTASRSSSEAEYRALANATCEVQWLSFIFQDIGMPLTAPITIFCDNRSAIHIAANPIFHERTKHIEVDCHITREKLQSGLTHLLPISSADQLADFLTKPLAPGPFSTNLSKLGLLDLHRPSLREAVT</sequence>
<dbReference type="Proteomes" id="UP000515211">
    <property type="component" value="Chromosome 2"/>
</dbReference>
<dbReference type="CDD" id="cd09272">
    <property type="entry name" value="RNase_HI_RT_Ty1"/>
    <property type="match status" value="1"/>
</dbReference>
<keyword evidence="2" id="KW-1185">Reference proteome</keyword>
<reference evidence="3" key="2">
    <citation type="submission" date="2025-08" db="UniProtKB">
        <authorList>
            <consortium name="RefSeq"/>
        </authorList>
    </citation>
    <scope>IDENTIFICATION</scope>
    <source>
        <tissue evidence="3">Whole plant</tissue>
    </source>
</reference>
<dbReference type="SUPFAM" id="SSF56672">
    <property type="entry name" value="DNA/RNA polymerases"/>
    <property type="match status" value="1"/>
</dbReference>
<dbReference type="InterPro" id="IPR043502">
    <property type="entry name" value="DNA/RNA_pol_sf"/>
</dbReference>
<dbReference type="RefSeq" id="XP_052113169.1">
    <property type="nucleotide sequence ID" value="XM_052257209.1"/>
</dbReference>